<keyword evidence="3" id="KW-1185">Reference proteome</keyword>
<feature type="transmembrane region" description="Helical" evidence="1">
    <location>
        <begin position="233"/>
        <end position="251"/>
    </location>
</feature>
<keyword evidence="1" id="KW-1133">Transmembrane helix</keyword>
<sequence>MTPQPSDSLEAPAAAQATVAGGATPALRSRTRAAWIGLVGVGLVAVLVFWVFEALPFQDLPAHAGLIALRHRFSQSAFEQHFFVLAPHIGPYSLFRFLGEGFVRVIGPVGAVRALATLPVIATPLALLFARRRLYDDRSPSYGFIGLALSFGLMTLLGFASYLLGVSVMLVGLTLWLELMVATDDEAPDRTRRELIVAAFAPLMFVAHGHAFVLFLLCAGVSTIATGNRFARILRIRALVPALALAGWVAWLERGATTPPGSLPVVPPLVPLFQTPAEKLGLLVTPTLMTRTGIDFIIAVVVWFFAVACTVLTVRSIRSGDGVKVAAEVRHSRALYASALALGLVFLALPHAIGWFGFVDGRLVPMVLYLALLGIRRSVLPPSFLRALDTGAPVVAATIAVLAMVASYRFQAEAAGYQQVLGRLPVNARVLNLPVDPNSDVFTAHPFVHYDKLALADRPLVVSDIWFHQGSALYPTPDNPAVRLPASYSESDLKGIDWPAYQLSDWDFVLMRTKPSAPQPTIPSAFVLEEHRGGWWLFRHTAAAHSNPAGDAHGLP</sequence>
<keyword evidence="1" id="KW-0812">Transmembrane</keyword>
<organism evidence="2 3">
    <name type="scientific">Labilithrix luteola</name>
    <dbReference type="NCBI Taxonomy" id="1391654"/>
    <lineage>
        <taxon>Bacteria</taxon>
        <taxon>Pseudomonadati</taxon>
        <taxon>Myxococcota</taxon>
        <taxon>Polyangia</taxon>
        <taxon>Polyangiales</taxon>
        <taxon>Labilitrichaceae</taxon>
        <taxon>Labilithrix</taxon>
    </lineage>
</organism>
<feature type="transmembrane region" description="Helical" evidence="1">
    <location>
        <begin position="335"/>
        <end position="357"/>
    </location>
</feature>
<feature type="transmembrane region" description="Helical" evidence="1">
    <location>
        <begin position="195"/>
        <end position="221"/>
    </location>
</feature>
<dbReference type="KEGG" id="llu:AKJ09_09397"/>
<protein>
    <recommendedName>
        <fullName evidence="4">Glycosyltransferase RgtA/B/C/D-like domain-containing protein</fullName>
    </recommendedName>
</protein>
<evidence type="ECO:0008006" key="4">
    <source>
        <dbReference type="Google" id="ProtNLM"/>
    </source>
</evidence>
<reference evidence="2 3" key="1">
    <citation type="submission" date="2015-08" db="EMBL/GenBank/DDBJ databases">
        <authorList>
            <person name="Babu N.S."/>
            <person name="Beckwith C.J."/>
            <person name="Beseler K.G."/>
            <person name="Brison A."/>
            <person name="Carone J.V."/>
            <person name="Caskin T.P."/>
            <person name="Diamond M."/>
            <person name="Durham M.E."/>
            <person name="Foxe J.M."/>
            <person name="Go M."/>
            <person name="Henderson B.A."/>
            <person name="Jones I.B."/>
            <person name="McGettigan J.A."/>
            <person name="Micheletti S.J."/>
            <person name="Nasrallah M.E."/>
            <person name="Ortiz D."/>
            <person name="Piller C.R."/>
            <person name="Privatt S.R."/>
            <person name="Schneider S.L."/>
            <person name="Sharp S."/>
            <person name="Smith T.C."/>
            <person name="Stanton J.D."/>
            <person name="Ullery H.E."/>
            <person name="Wilson R.J."/>
            <person name="Serrano M.G."/>
            <person name="Buck G."/>
            <person name="Lee V."/>
            <person name="Wang Y."/>
            <person name="Carvalho R."/>
            <person name="Voegtly L."/>
            <person name="Shi R."/>
            <person name="Duckworth R."/>
            <person name="Johnson A."/>
            <person name="Loviza R."/>
            <person name="Walstead R."/>
            <person name="Shah Z."/>
            <person name="Kiflezghi M."/>
            <person name="Wade K."/>
            <person name="Ball S.L."/>
            <person name="Bradley K.W."/>
            <person name="Asai D.J."/>
            <person name="Bowman C.A."/>
            <person name="Russell D.A."/>
            <person name="Pope W.H."/>
            <person name="Jacobs-Sera D."/>
            <person name="Hendrix R.W."/>
            <person name="Hatfull G.F."/>
        </authorList>
    </citation>
    <scope>NUCLEOTIDE SEQUENCE [LARGE SCALE GENOMIC DNA]</scope>
    <source>
        <strain evidence="2 3">DSM 27648</strain>
    </source>
</reference>
<dbReference type="AlphaFoldDB" id="A0A0K1QAH5"/>
<evidence type="ECO:0000313" key="2">
    <source>
        <dbReference type="EMBL" id="AKV02734.1"/>
    </source>
</evidence>
<feature type="transmembrane region" description="Helical" evidence="1">
    <location>
        <begin position="142"/>
        <end position="175"/>
    </location>
</feature>
<proteinExistence type="predicted"/>
<feature type="transmembrane region" description="Helical" evidence="1">
    <location>
        <begin position="33"/>
        <end position="52"/>
    </location>
</feature>
<dbReference type="STRING" id="1391654.AKJ09_09397"/>
<feature type="transmembrane region" description="Helical" evidence="1">
    <location>
        <begin position="105"/>
        <end position="130"/>
    </location>
</feature>
<feature type="transmembrane region" description="Helical" evidence="1">
    <location>
        <begin position="296"/>
        <end position="314"/>
    </location>
</feature>
<accession>A0A0K1QAH5</accession>
<keyword evidence="1" id="KW-0472">Membrane</keyword>
<name>A0A0K1QAH5_9BACT</name>
<evidence type="ECO:0000256" key="1">
    <source>
        <dbReference type="SAM" id="Phobius"/>
    </source>
</evidence>
<evidence type="ECO:0000313" key="3">
    <source>
        <dbReference type="Proteomes" id="UP000064967"/>
    </source>
</evidence>
<dbReference type="Proteomes" id="UP000064967">
    <property type="component" value="Chromosome"/>
</dbReference>
<dbReference type="EMBL" id="CP012333">
    <property type="protein sequence ID" value="AKV02734.1"/>
    <property type="molecule type" value="Genomic_DNA"/>
</dbReference>
<gene>
    <name evidence="2" type="ORF">AKJ09_09397</name>
</gene>